<accession>A0A3G7TVH5</accession>
<protein>
    <submittedName>
        <fullName evidence="2">Membrane protein</fullName>
    </submittedName>
</protein>
<name>A0A3G7TVH5_9PSED</name>
<evidence type="ECO:0000313" key="2">
    <source>
        <dbReference type="EMBL" id="AZE51113.1"/>
    </source>
</evidence>
<dbReference type="Proteomes" id="UP000268048">
    <property type="component" value="Chromosome"/>
</dbReference>
<feature type="transmembrane region" description="Helical" evidence="1">
    <location>
        <begin position="54"/>
        <end position="81"/>
    </location>
</feature>
<evidence type="ECO:0000256" key="1">
    <source>
        <dbReference type="SAM" id="Phobius"/>
    </source>
</evidence>
<feature type="transmembrane region" description="Helical" evidence="1">
    <location>
        <begin position="12"/>
        <end position="34"/>
    </location>
</feature>
<sequence length="160" mass="18203">MFFFRKLSRTRIWQFWGGLDVLYLLWYVTSSVRLGKTPFWDDLTVATEVLKDHGTAAVVMVMINWGLQLSIVVSAFLFLFQRKEAKWLGLAQIPLRLVFVVPSFSVLLIGAYFFPNYNPLLMLGAIVLSEIIKGWSLCVFRNAPAKGEGARPESLEPDRG</sequence>
<dbReference type="AlphaFoldDB" id="A0A3G7TVH5"/>
<keyword evidence="1" id="KW-1133">Transmembrane helix</keyword>
<proteinExistence type="predicted"/>
<evidence type="ECO:0000313" key="3">
    <source>
        <dbReference type="Proteomes" id="UP000268048"/>
    </source>
</evidence>
<keyword evidence="1" id="KW-0472">Membrane</keyword>
<gene>
    <name evidence="2" type="ORF">C4K04_5466</name>
</gene>
<dbReference type="EMBL" id="CP027753">
    <property type="protein sequence ID" value="AZE51113.1"/>
    <property type="molecule type" value="Genomic_DNA"/>
</dbReference>
<feature type="transmembrane region" description="Helical" evidence="1">
    <location>
        <begin position="93"/>
        <end position="114"/>
    </location>
</feature>
<keyword evidence="1" id="KW-0812">Transmembrane</keyword>
<organism evidence="2 3">
    <name type="scientific">Pseudomonas chlororaphis</name>
    <dbReference type="NCBI Taxonomy" id="587753"/>
    <lineage>
        <taxon>Bacteria</taxon>
        <taxon>Pseudomonadati</taxon>
        <taxon>Pseudomonadota</taxon>
        <taxon>Gammaproteobacteria</taxon>
        <taxon>Pseudomonadales</taxon>
        <taxon>Pseudomonadaceae</taxon>
        <taxon>Pseudomonas</taxon>
    </lineage>
</organism>
<reference evidence="2 3" key="1">
    <citation type="submission" date="2018-03" db="EMBL/GenBank/DDBJ databases">
        <title>Diversity of phytobeneficial traits revealed by whole-genome analysis of worldwide-isolated phenazine-producing Pseudomonas spp.</title>
        <authorList>
            <person name="Biessy A."/>
            <person name="Novinscak A."/>
            <person name="Blom J."/>
            <person name="Leger G."/>
            <person name="Thomashow L.S."/>
            <person name="Cazorla F.M."/>
            <person name="Josic D."/>
            <person name="Filion M."/>
        </authorList>
    </citation>
    <scope>NUCLEOTIDE SEQUENCE [LARGE SCALE GENOMIC DNA]</scope>
    <source>
        <strain evidence="2 3">B25</strain>
    </source>
</reference>
<dbReference type="RefSeq" id="WP_124322287.1">
    <property type="nucleotide sequence ID" value="NZ_CP027753.1"/>
</dbReference>